<evidence type="ECO:0000259" key="7">
    <source>
        <dbReference type="Pfam" id="PF09335"/>
    </source>
</evidence>
<keyword evidence="2 6" id="KW-1003">Cell membrane</keyword>
<comment type="caution">
    <text evidence="8">The sequence shown here is derived from an EMBL/GenBank/DDBJ whole genome shotgun (WGS) entry which is preliminary data.</text>
</comment>
<evidence type="ECO:0000256" key="6">
    <source>
        <dbReference type="RuleBase" id="RU366058"/>
    </source>
</evidence>
<dbReference type="Pfam" id="PF09335">
    <property type="entry name" value="VTT_dom"/>
    <property type="match status" value="1"/>
</dbReference>
<dbReference type="PANTHER" id="PTHR12677">
    <property type="entry name" value="GOLGI APPARATUS MEMBRANE PROTEIN TVP38-RELATED"/>
    <property type="match status" value="1"/>
</dbReference>
<feature type="domain" description="VTT" evidence="7">
    <location>
        <begin position="63"/>
        <end position="179"/>
    </location>
</feature>
<evidence type="ECO:0000313" key="8">
    <source>
        <dbReference type="EMBL" id="MBB3838591.1"/>
    </source>
</evidence>
<feature type="transmembrane region" description="Helical" evidence="6">
    <location>
        <begin position="160"/>
        <end position="179"/>
    </location>
</feature>
<keyword evidence="5 6" id="KW-0472">Membrane</keyword>
<dbReference type="InterPro" id="IPR032816">
    <property type="entry name" value="VTT_dom"/>
</dbReference>
<evidence type="ECO:0000256" key="3">
    <source>
        <dbReference type="ARBA" id="ARBA00022692"/>
    </source>
</evidence>
<reference evidence="8 9" key="1">
    <citation type="submission" date="2020-08" db="EMBL/GenBank/DDBJ databases">
        <title>Genomic Encyclopedia of Type Strains, Phase IV (KMG-IV): sequencing the most valuable type-strain genomes for metagenomic binning, comparative biology and taxonomic classification.</title>
        <authorList>
            <person name="Goeker M."/>
        </authorList>
    </citation>
    <scope>NUCLEOTIDE SEQUENCE [LARGE SCALE GENOMIC DNA]</scope>
    <source>
        <strain evidence="8 9">DSM 17976</strain>
    </source>
</reference>
<feature type="transmembrane region" description="Helical" evidence="6">
    <location>
        <begin position="12"/>
        <end position="33"/>
    </location>
</feature>
<dbReference type="GO" id="GO:0005886">
    <property type="term" value="C:plasma membrane"/>
    <property type="evidence" value="ECO:0007669"/>
    <property type="project" value="UniProtKB-SubCell"/>
</dbReference>
<keyword evidence="3 6" id="KW-0812">Transmembrane</keyword>
<dbReference type="InterPro" id="IPR015414">
    <property type="entry name" value="TMEM64"/>
</dbReference>
<organism evidence="8 9">
    <name type="scientific">Runella defluvii</name>
    <dbReference type="NCBI Taxonomy" id="370973"/>
    <lineage>
        <taxon>Bacteria</taxon>
        <taxon>Pseudomonadati</taxon>
        <taxon>Bacteroidota</taxon>
        <taxon>Cytophagia</taxon>
        <taxon>Cytophagales</taxon>
        <taxon>Spirosomataceae</taxon>
        <taxon>Runella</taxon>
    </lineage>
</organism>
<name>A0A7W6EQN3_9BACT</name>
<keyword evidence="4 6" id="KW-1133">Transmembrane helix</keyword>
<gene>
    <name evidence="8" type="ORF">FHS57_002597</name>
</gene>
<accession>A0A7W6EQN3</accession>
<dbReference type="RefSeq" id="WP_183974200.1">
    <property type="nucleotide sequence ID" value="NZ_JACIBY010000005.1"/>
</dbReference>
<evidence type="ECO:0000256" key="2">
    <source>
        <dbReference type="ARBA" id="ARBA00022475"/>
    </source>
</evidence>
<dbReference type="Proteomes" id="UP000541352">
    <property type="component" value="Unassembled WGS sequence"/>
</dbReference>
<protein>
    <recommendedName>
        <fullName evidence="6">TVP38/TMEM64 family membrane protein</fullName>
    </recommendedName>
</protein>
<evidence type="ECO:0000256" key="5">
    <source>
        <dbReference type="ARBA" id="ARBA00023136"/>
    </source>
</evidence>
<evidence type="ECO:0000313" key="9">
    <source>
        <dbReference type="Proteomes" id="UP000541352"/>
    </source>
</evidence>
<feature type="transmembrane region" description="Helical" evidence="6">
    <location>
        <begin position="75"/>
        <end position="99"/>
    </location>
</feature>
<feature type="transmembrane region" description="Helical" evidence="6">
    <location>
        <begin position="200"/>
        <end position="218"/>
    </location>
</feature>
<feature type="transmembrane region" description="Helical" evidence="6">
    <location>
        <begin position="45"/>
        <end position="63"/>
    </location>
</feature>
<feature type="transmembrane region" description="Helical" evidence="6">
    <location>
        <begin position="131"/>
        <end position="154"/>
    </location>
</feature>
<evidence type="ECO:0000256" key="1">
    <source>
        <dbReference type="ARBA" id="ARBA00004651"/>
    </source>
</evidence>
<evidence type="ECO:0000256" key="4">
    <source>
        <dbReference type="ARBA" id="ARBA00022989"/>
    </source>
</evidence>
<comment type="subcellular location">
    <subcellularLocation>
        <location evidence="1 6">Cell membrane</location>
        <topology evidence="1 6">Multi-pass membrane protein</topology>
    </subcellularLocation>
</comment>
<comment type="similarity">
    <text evidence="6">Belongs to the TVP38/TMEM64 family.</text>
</comment>
<proteinExistence type="inferred from homology"/>
<dbReference type="AlphaFoldDB" id="A0A7W6EQN3"/>
<sequence length="222" mass="24903">MKSSKELLMPSLSAFFLTVLPFITSSAVGWWLVQNEGYIRSFSATEWFIASLICALACALALIPPTLLAFVFGYFLGWIALLPLILLNLAAIALVYAFVQRLNRDSLLRYLSQFPKVARFLQRIHGDEIRFVFFTKLSPVLPFALTNLMFALMGLRFRNIIWGGFLGMIPRTALAVWVGMEAQQIKQLLQNPNQGLESRVIIIGLVILSVVGLLRVVAPKEK</sequence>
<dbReference type="PANTHER" id="PTHR12677:SF59">
    <property type="entry name" value="GOLGI APPARATUS MEMBRANE PROTEIN TVP38-RELATED"/>
    <property type="match status" value="1"/>
</dbReference>
<keyword evidence="9" id="KW-1185">Reference proteome</keyword>
<dbReference type="EMBL" id="JACIBY010000005">
    <property type="protein sequence ID" value="MBB3838591.1"/>
    <property type="molecule type" value="Genomic_DNA"/>
</dbReference>